<proteinExistence type="predicted"/>
<evidence type="ECO:0000313" key="3">
    <source>
        <dbReference type="Proteomes" id="UP000318741"/>
    </source>
</evidence>
<reference evidence="2 3" key="1">
    <citation type="submission" date="2019-02" db="EMBL/GenBank/DDBJ databases">
        <title>Deep-cultivation of Planctomycetes and their phenomic and genomic characterization uncovers novel biology.</title>
        <authorList>
            <person name="Wiegand S."/>
            <person name="Jogler M."/>
            <person name="Boedeker C."/>
            <person name="Pinto D."/>
            <person name="Vollmers J."/>
            <person name="Rivas-Marin E."/>
            <person name="Kohn T."/>
            <person name="Peeters S.H."/>
            <person name="Heuer A."/>
            <person name="Rast P."/>
            <person name="Oberbeckmann S."/>
            <person name="Bunk B."/>
            <person name="Jeske O."/>
            <person name="Meyerdierks A."/>
            <person name="Storesund J.E."/>
            <person name="Kallscheuer N."/>
            <person name="Luecker S."/>
            <person name="Lage O.M."/>
            <person name="Pohl T."/>
            <person name="Merkel B.J."/>
            <person name="Hornburger P."/>
            <person name="Mueller R.-W."/>
            <person name="Bruemmer F."/>
            <person name="Labrenz M."/>
            <person name="Spormann A.M."/>
            <person name="Op den Camp H."/>
            <person name="Overmann J."/>
            <person name="Amann R."/>
            <person name="Jetten M.S.M."/>
            <person name="Mascher T."/>
            <person name="Medema M.H."/>
            <person name="Devos D.P."/>
            <person name="Kaster A.-K."/>
            <person name="Ovreas L."/>
            <person name="Rohde M."/>
            <person name="Galperin M.Y."/>
            <person name="Jogler C."/>
        </authorList>
    </citation>
    <scope>NUCLEOTIDE SEQUENCE [LARGE SCALE GENOMIC DNA]</scope>
    <source>
        <strain evidence="2 3">CA12</strain>
    </source>
</reference>
<keyword evidence="3" id="KW-1185">Reference proteome</keyword>
<name>A0A517P4V0_9PLAN</name>
<accession>A0A517P4V0</accession>
<organism evidence="2 3">
    <name type="scientific">Alienimonas californiensis</name>
    <dbReference type="NCBI Taxonomy" id="2527989"/>
    <lineage>
        <taxon>Bacteria</taxon>
        <taxon>Pseudomonadati</taxon>
        <taxon>Planctomycetota</taxon>
        <taxon>Planctomycetia</taxon>
        <taxon>Planctomycetales</taxon>
        <taxon>Planctomycetaceae</taxon>
        <taxon>Alienimonas</taxon>
    </lineage>
</organism>
<dbReference type="EMBL" id="CP036265">
    <property type="protein sequence ID" value="QDT14407.1"/>
    <property type="molecule type" value="Genomic_DNA"/>
</dbReference>
<gene>
    <name evidence="2" type="ORF">CA12_04800</name>
</gene>
<dbReference type="Proteomes" id="UP000318741">
    <property type="component" value="Chromosome"/>
</dbReference>
<dbReference type="KEGG" id="acaf:CA12_04800"/>
<sequence>MVPKDGRVATAITGADGAFSSVTTESPSDGALPGDYAVAVTPVSTYNENPTSADDYASPPPPPFPAKYLNERTSGLSVTVEPGMSPVPLDLTD</sequence>
<evidence type="ECO:0000256" key="1">
    <source>
        <dbReference type="SAM" id="MobiDB-lite"/>
    </source>
</evidence>
<protein>
    <submittedName>
        <fullName evidence="2">Uncharacterized protein</fullName>
    </submittedName>
</protein>
<dbReference type="AlphaFoldDB" id="A0A517P4V0"/>
<feature type="region of interest" description="Disordered" evidence="1">
    <location>
        <begin position="45"/>
        <end position="69"/>
    </location>
</feature>
<evidence type="ECO:0000313" key="2">
    <source>
        <dbReference type="EMBL" id="QDT14407.1"/>
    </source>
</evidence>